<dbReference type="SMART" id="SM01117">
    <property type="entry name" value="Cyt-b5"/>
    <property type="match status" value="1"/>
</dbReference>
<dbReference type="PROSITE" id="PS50255">
    <property type="entry name" value="CYTOCHROME_B5_2"/>
    <property type="match status" value="1"/>
</dbReference>
<dbReference type="InterPro" id="IPR050668">
    <property type="entry name" value="Cytochrome_b5"/>
</dbReference>
<sequence length="140" mass="15272">MAGKGKVINFAELSQHSTSQDCWLLIDGKVYDVTKFLNDHPGGDDLLLLATGKDATREFEEVGHSSSAKTMLNEFYVGDIDSTTKASDTVAATTTTPNQTEQNHDKKNSELFSMKNLQFLVPILMLGLALGGFYIKTPSP</sequence>
<feature type="transmembrane region" description="Helical" evidence="8">
    <location>
        <begin position="116"/>
        <end position="135"/>
    </location>
</feature>
<reference evidence="11" key="1">
    <citation type="journal article" date="2015" name="Nat. Plants">
        <title>Genome expansion of Arabis alpina linked with retrotransposition and reduced symmetric DNA methylation.</title>
        <authorList>
            <person name="Willing E.M."/>
            <person name="Rawat V."/>
            <person name="Mandakova T."/>
            <person name="Maumus F."/>
            <person name="James G.V."/>
            <person name="Nordstroem K.J."/>
            <person name="Becker C."/>
            <person name="Warthmann N."/>
            <person name="Chica C."/>
            <person name="Szarzynska B."/>
            <person name="Zytnicki M."/>
            <person name="Albani M.C."/>
            <person name="Kiefer C."/>
            <person name="Bergonzi S."/>
            <person name="Castaings L."/>
            <person name="Mateos J.L."/>
            <person name="Berns M.C."/>
            <person name="Bujdoso N."/>
            <person name="Piofczyk T."/>
            <person name="de Lorenzo L."/>
            <person name="Barrero-Sicilia C."/>
            <person name="Mateos I."/>
            <person name="Piednoel M."/>
            <person name="Hagmann J."/>
            <person name="Chen-Min-Tao R."/>
            <person name="Iglesias-Fernandez R."/>
            <person name="Schuster S.C."/>
            <person name="Alonso-Blanco C."/>
            <person name="Roudier F."/>
            <person name="Carbonero P."/>
            <person name="Paz-Ares J."/>
            <person name="Davis S.J."/>
            <person name="Pecinka A."/>
            <person name="Quesneville H."/>
            <person name="Colot V."/>
            <person name="Lysak M.A."/>
            <person name="Weigel D."/>
            <person name="Coupland G."/>
            <person name="Schneeberger K."/>
        </authorList>
    </citation>
    <scope>NUCLEOTIDE SEQUENCE [LARGE SCALE GENOMIC DNA]</scope>
    <source>
        <strain evidence="11">cv. Pajares</strain>
    </source>
</reference>
<dbReference type="EMBL" id="CM002871">
    <property type="protein sequence ID" value="KFK38164.1"/>
    <property type="molecule type" value="Genomic_DNA"/>
</dbReference>
<comment type="subcellular location">
    <subcellularLocation>
        <location evidence="1">Membrane</location>
    </subcellularLocation>
</comment>
<evidence type="ECO:0000256" key="1">
    <source>
        <dbReference type="ARBA" id="ARBA00004370"/>
    </source>
</evidence>
<dbReference type="InterPro" id="IPR018506">
    <property type="entry name" value="Cyt_B5_heme-BS"/>
</dbReference>
<evidence type="ECO:0000256" key="5">
    <source>
        <dbReference type="ARBA" id="ARBA00023004"/>
    </source>
</evidence>
<evidence type="ECO:0000313" key="11">
    <source>
        <dbReference type="Proteomes" id="UP000029120"/>
    </source>
</evidence>
<dbReference type="eggNOG" id="KOG0537">
    <property type="taxonomic scope" value="Eukaryota"/>
</dbReference>
<keyword evidence="8" id="KW-1133">Transmembrane helix</keyword>
<dbReference type="PANTHER" id="PTHR19359:SF14">
    <property type="entry name" value="CYTOCHROME B5 A"/>
    <property type="match status" value="1"/>
</dbReference>
<dbReference type="OMA" id="NWEYEPP"/>
<accession>A0A087H7R2</accession>
<dbReference type="GO" id="GO:0016020">
    <property type="term" value="C:membrane"/>
    <property type="evidence" value="ECO:0007669"/>
    <property type="project" value="UniProtKB-SubCell"/>
</dbReference>
<dbReference type="GO" id="GO:0020037">
    <property type="term" value="F:heme binding"/>
    <property type="evidence" value="ECO:0007669"/>
    <property type="project" value="UniProtKB-UniRule"/>
</dbReference>
<evidence type="ECO:0000256" key="8">
    <source>
        <dbReference type="RuleBase" id="RU362121"/>
    </source>
</evidence>
<proteinExistence type="inferred from homology"/>
<organism evidence="10 11">
    <name type="scientific">Arabis alpina</name>
    <name type="common">Alpine rock-cress</name>
    <dbReference type="NCBI Taxonomy" id="50452"/>
    <lineage>
        <taxon>Eukaryota</taxon>
        <taxon>Viridiplantae</taxon>
        <taxon>Streptophyta</taxon>
        <taxon>Embryophyta</taxon>
        <taxon>Tracheophyta</taxon>
        <taxon>Spermatophyta</taxon>
        <taxon>Magnoliopsida</taxon>
        <taxon>eudicotyledons</taxon>
        <taxon>Gunneridae</taxon>
        <taxon>Pentapetalae</taxon>
        <taxon>rosids</taxon>
        <taxon>malvids</taxon>
        <taxon>Brassicales</taxon>
        <taxon>Brassicaceae</taxon>
        <taxon>Arabideae</taxon>
        <taxon>Arabis</taxon>
    </lineage>
</organism>
<evidence type="ECO:0000256" key="4">
    <source>
        <dbReference type="ARBA" id="ARBA00022723"/>
    </source>
</evidence>
<keyword evidence="6 8" id="KW-0472">Membrane</keyword>
<evidence type="ECO:0000313" key="10">
    <source>
        <dbReference type="EMBL" id="KFK38164.1"/>
    </source>
</evidence>
<feature type="domain" description="Cytochrome b5 heme-binding" evidence="9">
    <location>
        <begin position="5"/>
        <end position="81"/>
    </location>
</feature>
<dbReference type="AlphaFoldDB" id="A0A087H7R2"/>
<dbReference type="Gramene" id="KFK38164">
    <property type="protein sequence ID" value="KFK38164"/>
    <property type="gene ID" value="AALP_AA3G077400"/>
</dbReference>
<dbReference type="InterPro" id="IPR001199">
    <property type="entry name" value="Cyt_B5-like_heme/steroid-bd"/>
</dbReference>
<protein>
    <recommendedName>
        <fullName evidence="9">Cytochrome b5 heme-binding domain-containing protein</fullName>
    </recommendedName>
</protein>
<dbReference type="PRINTS" id="PR00363">
    <property type="entry name" value="CYTOCHROMEB5"/>
</dbReference>
<dbReference type="FunFam" id="3.10.120.10:FF:000002">
    <property type="entry name" value="Cytochrome b5 type B"/>
    <property type="match status" value="1"/>
</dbReference>
<dbReference type="GO" id="GO:0046872">
    <property type="term" value="F:metal ion binding"/>
    <property type="evidence" value="ECO:0007669"/>
    <property type="project" value="UniProtKB-UniRule"/>
</dbReference>
<evidence type="ECO:0000256" key="7">
    <source>
        <dbReference type="ARBA" id="ARBA00038168"/>
    </source>
</evidence>
<evidence type="ECO:0000256" key="3">
    <source>
        <dbReference type="ARBA" id="ARBA00022692"/>
    </source>
</evidence>
<evidence type="ECO:0000256" key="6">
    <source>
        <dbReference type="ARBA" id="ARBA00023136"/>
    </source>
</evidence>
<dbReference type="PROSITE" id="PS00191">
    <property type="entry name" value="CYTOCHROME_B5_1"/>
    <property type="match status" value="1"/>
</dbReference>
<dbReference type="Gene3D" id="3.10.120.10">
    <property type="entry name" value="Cytochrome b5-like heme/steroid binding domain"/>
    <property type="match status" value="1"/>
</dbReference>
<keyword evidence="2 8" id="KW-0349">Heme</keyword>
<keyword evidence="5 8" id="KW-0408">Iron</keyword>
<keyword evidence="11" id="KW-1185">Reference proteome</keyword>
<gene>
    <name evidence="10" type="ordered locus">AALP_Aa3g077400</name>
</gene>
<name>A0A087H7R2_ARAAL</name>
<keyword evidence="3 8" id="KW-0812">Transmembrane</keyword>
<dbReference type="OrthoDB" id="260519at2759"/>
<evidence type="ECO:0000256" key="2">
    <source>
        <dbReference type="ARBA" id="ARBA00022617"/>
    </source>
</evidence>
<dbReference type="Pfam" id="PF00173">
    <property type="entry name" value="Cyt-b5"/>
    <property type="match status" value="1"/>
</dbReference>
<keyword evidence="4 8" id="KW-0479">Metal-binding</keyword>
<dbReference type="InterPro" id="IPR036400">
    <property type="entry name" value="Cyt_B5-like_heme/steroid_sf"/>
</dbReference>
<dbReference type="SUPFAM" id="SSF55856">
    <property type="entry name" value="Cytochrome b5-like heme/steroid binding domain"/>
    <property type="match status" value="1"/>
</dbReference>
<comment type="similarity">
    <text evidence="7 8">Belongs to the cytochrome b5 family.</text>
</comment>
<dbReference type="Proteomes" id="UP000029120">
    <property type="component" value="Chromosome 3"/>
</dbReference>
<dbReference type="PANTHER" id="PTHR19359">
    <property type="entry name" value="CYTOCHROME B5"/>
    <property type="match status" value="1"/>
</dbReference>
<evidence type="ECO:0000259" key="9">
    <source>
        <dbReference type="PROSITE" id="PS50255"/>
    </source>
</evidence>